<feature type="compositionally biased region" description="Polar residues" evidence="1">
    <location>
        <begin position="34"/>
        <end position="45"/>
    </location>
</feature>
<feature type="compositionally biased region" description="Polar residues" evidence="1">
    <location>
        <begin position="187"/>
        <end position="199"/>
    </location>
</feature>
<name>A0A6A6T5G6_9PLEO</name>
<keyword evidence="3" id="KW-1185">Reference proteome</keyword>
<feature type="compositionally biased region" description="Low complexity" evidence="1">
    <location>
        <begin position="158"/>
        <end position="178"/>
    </location>
</feature>
<dbReference type="Proteomes" id="UP000799324">
    <property type="component" value="Unassembled WGS sequence"/>
</dbReference>
<feature type="compositionally biased region" description="Polar residues" evidence="1">
    <location>
        <begin position="141"/>
        <end position="157"/>
    </location>
</feature>
<feature type="compositionally biased region" description="Low complexity" evidence="1">
    <location>
        <begin position="46"/>
        <end position="61"/>
    </location>
</feature>
<protein>
    <submittedName>
        <fullName evidence="2">Uncharacterized protein</fullName>
    </submittedName>
</protein>
<evidence type="ECO:0000256" key="1">
    <source>
        <dbReference type="SAM" id="MobiDB-lite"/>
    </source>
</evidence>
<dbReference type="AlphaFoldDB" id="A0A6A6T5G6"/>
<dbReference type="EMBL" id="MU004375">
    <property type="protein sequence ID" value="KAF2653784.1"/>
    <property type="molecule type" value="Genomic_DNA"/>
</dbReference>
<reference evidence="2" key="1">
    <citation type="journal article" date="2020" name="Stud. Mycol.">
        <title>101 Dothideomycetes genomes: a test case for predicting lifestyles and emergence of pathogens.</title>
        <authorList>
            <person name="Haridas S."/>
            <person name="Albert R."/>
            <person name="Binder M."/>
            <person name="Bloem J."/>
            <person name="Labutti K."/>
            <person name="Salamov A."/>
            <person name="Andreopoulos B."/>
            <person name="Baker S."/>
            <person name="Barry K."/>
            <person name="Bills G."/>
            <person name="Bluhm B."/>
            <person name="Cannon C."/>
            <person name="Castanera R."/>
            <person name="Culley D."/>
            <person name="Daum C."/>
            <person name="Ezra D."/>
            <person name="Gonzalez J."/>
            <person name="Henrissat B."/>
            <person name="Kuo A."/>
            <person name="Liang C."/>
            <person name="Lipzen A."/>
            <person name="Lutzoni F."/>
            <person name="Magnuson J."/>
            <person name="Mondo S."/>
            <person name="Nolan M."/>
            <person name="Ohm R."/>
            <person name="Pangilinan J."/>
            <person name="Park H.-J."/>
            <person name="Ramirez L."/>
            <person name="Alfaro M."/>
            <person name="Sun H."/>
            <person name="Tritt A."/>
            <person name="Yoshinaga Y."/>
            <person name="Zwiers L.-H."/>
            <person name="Turgeon B."/>
            <person name="Goodwin S."/>
            <person name="Spatafora J."/>
            <person name="Crous P."/>
            <person name="Grigoriev I."/>
        </authorList>
    </citation>
    <scope>NUCLEOTIDE SEQUENCE</scope>
    <source>
        <strain evidence="2">CBS 122681</strain>
    </source>
</reference>
<evidence type="ECO:0000313" key="2">
    <source>
        <dbReference type="EMBL" id="KAF2653784.1"/>
    </source>
</evidence>
<evidence type="ECO:0000313" key="3">
    <source>
        <dbReference type="Proteomes" id="UP000799324"/>
    </source>
</evidence>
<proteinExistence type="predicted"/>
<feature type="compositionally biased region" description="Basic and acidic residues" evidence="1">
    <location>
        <begin position="257"/>
        <end position="269"/>
    </location>
</feature>
<feature type="compositionally biased region" description="Basic and acidic residues" evidence="1">
    <location>
        <begin position="123"/>
        <end position="140"/>
    </location>
</feature>
<sequence>MASKRSSDQSDPNSENMRFKRPAKSAQSTHDDSFSTPALAQAFSQVTVSSGYATASSSASGNCPTPQQPDPSLERVSIRNLLSADIESIQKKPDTSSSDSRPPVRQTVQEQPTQGRAPAETMRPTERDANAYRSGLDRTNRATSSDSLSIPITLQAATSQQPRPPQQVSQTSSQQHGTTDYRKAPQSVPSQNQQDTAETNAYAMSESKPQHRWVPIQPQVEPSAQAVGSSAHGMSPYQSQQRWKTILPRPESSAHAMPEDQSRQKEVHIQPRTSDSQPLPKEARRPDIPSGWNIFWSEITYRFYYVKDREKNTKMTIQWDQPVDPGCDPIATKPRNHAVHTIPKPVKAGYCDTWEPGKFGREPACKACKGNQAHKCNREPRCNRCQKNGWVCED</sequence>
<feature type="region of interest" description="Disordered" evidence="1">
    <location>
        <begin position="1"/>
        <end position="288"/>
    </location>
</feature>
<organism evidence="2 3">
    <name type="scientific">Lophiostoma macrostomum CBS 122681</name>
    <dbReference type="NCBI Taxonomy" id="1314788"/>
    <lineage>
        <taxon>Eukaryota</taxon>
        <taxon>Fungi</taxon>
        <taxon>Dikarya</taxon>
        <taxon>Ascomycota</taxon>
        <taxon>Pezizomycotina</taxon>
        <taxon>Dothideomycetes</taxon>
        <taxon>Pleosporomycetidae</taxon>
        <taxon>Pleosporales</taxon>
        <taxon>Lophiostomataceae</taxon>
        <taxon>Lophiostoma</taxon>
    </lineage>
</organism>
<feature type="compositionally biased region" description="Polar residues" evidence="1">
    <location>
        <begin position="95"/>
        <end position="114"/>
    </location>
</feature>
<accession>A0A6A6T5G6</accession>
<gene>
    <name evidence="2" type="ORF">K491DRAFT_694426</name>
</gene>